<organism evidence="12 13">
    <name type="scientific">Rubrobacter xylanophilus</name>
    <dbReference type="NCBI Taxonomy" id="49319"/>
    <lineage>
        <taxon>Bacteria</taxon>
        <taxon>Bacillati</taxon>
        <taxon>Actinomycetota</taxon>
        <taxon>Rubrobacteria</taxon>
        <taxon>Rubrobacterales</taxon>
        <taxon>Rubrobacteraceae</taxon>
        <taxon>Rubrobacter</taxon>
    </lineage>
</organism>
<dbReference type="EMBL" id="AP019791">
    <property type="protein sequence ID" value="BBL80092.1"/>
    <property type="molecule type" value="Genomic_DNA"/>
</dbReference>
<accession>A0A510HJC9</accession>
<sequence length="265" mass="26242">MRAAEALRRLGERRPLVHHITNYVSVGLVANATLCTGALPVMAHAREEVAEMSGAAGALVLNIGTLDERQVESMLAAGKSANERGIPVILDPVGAGATRMRTLAAERLLSELEVSAVCGNAGEIATLAGLSAEVRGVESIGGDAGAAAREAAASLGVTVAATGPVDHVCGGGRALAVENGHPLLGRVVGSGCASTAVIGCFAAAAGSADPETVAHALAYFGCAGEEAARTSGGPGTFEGRLLDALAAFAADPSVLSGQLRVSDVG</sequence>
<reference evidence="12" key="1">
    <citation type="journal article" date="2019" name="Microbiol. Resour. Announc.">
        <title>Complete Genome Sequence of Rubrobacter xylanophilus Strain AA3-22, Isolated from Arima Onsen in Japan.</title>
        <authorList>
            <person name="Tomariguchi N."/>
            <person name="Miyazaki K."/>
        </authorList>
    </citation>
    <scope>NUCLEOTIDE SEQUENCE [LARGE SCALE GENOMIC DNA]</scope>
    <source>
        <strain evidence="12">AA3-22</strain>
    </source>
</reference>
<feature type="binding site" evidence="11">
    <location>
        <position position="189"/>
    </location>
    <ligand>
        <name>substrate</name>
    </ligand>
</feature>
<evidence type="ECO:0000313" key="13">
    <source>
        <dbReference type="Proteomes" id="UP000318065"/>
    </source>
</evidence>
<dbReference type="EC" id="2.7.1.50" evidence="11"/>
<evidence type="ECO:0000256" key="9">
    <source>
        <dbReference type="ARBA" id="ARBA00022842"/>
    </source>
</evidence>
<feature type="binding site" evidence="11">
    <location>
        <position position="162"/>
    </location>
    <ligand>
        <name>ATP</name>
        <dbReference type="ChEBI" id="CHEBI:30616"/>
    </ligand>
</feature>
<evidence type="ECO:0000256" key="2">
    <source>
        <dbReference type="ARBA" id="ARBA00001946"/>
    </source>
</evidence>
<proteinExistence type="inferred from homology"/>
<dbReference type="Proteomes" id="UP000318065">
    <property type="component" value="Chromosome"/>
</dbReference>
<comment type="function">
    <text evidence="11">Catalyzes the phosphorylation of the hydroxyl group of 4-methyl-5-beta-hydroxyethylthiazole (THZ).</text>
</comment>
<evidence type="ECO:0000256" key="11">
    <source>
        <dbReference type="HAMAP-Rule" id="MF_00228"/>
    </source>
</evidence>
<dbReference type="PRINTS" id="PR01099">
    <property type="entry name" value="HYETHTZKNASE"/>
</dbReference>
<keyword evidence="7 11" id="KW-0418">Kinase</keyword>
<dbReference type="NCBIfam" id="NF006830">
    <property type="entry name" value="PRK09355.1"/>
    <property type="match status" value="1"/>
</dbReference>
<dbReference type="RefSeq" id="WP_143528110.1">
    <property type="nucleotide sequence ID" value="NZ_AP019791.1"/>
</dbReference>
<evidence type="ECO:0000313" key="12">
    <source>
        <dbReference type="EMBL" id="BBL80092.1"/>
    </source>
</evidence>
<dbReference type="AlphaFoldDB" id="A0A510HJC9"/>
<keyword evidence="6 11" id="KW-0547">Nucleotide-binding</keyword>
<evidence type="ECO:0000256" key="1">
    <source>
        <dbReference type="ARBA" id="ARBA00001771"/>
    </source>
</evidence>
<dbReference type="OrthoDB" id="8909021at2"/>
<dbReference type="GO" id="GO:0005524">
    <property type="term" value="F:ATP binding"/>
    <property type="evidence" value="ECO:0007669"/>
    <property type="project" value="UniProtKB-UniRule"/>
</dbReference>
<comment type="cofactor">
    <cofactor evidence="2 11">
        <name>Mg(2+)</name>
        <dbReference type="ChEBI" id="CHEBI:18420"/>
    </cofactor>
</comment>
<dbReference type="HAMAP" id="MF_00228">
    <property type="entry name" value="Thz_kinase"/>
    <property type="match status" value="1"/>
</dbReference>
<evidence type="ECO:0000256" key="3">
    <source>
        <dbReference type="ARBA" id="ARBA00004868"/>
    </source>
</evidence>
<evidence type="ECO:0000256" key="8">
    <source>
        <dbReference type="ARBA" id="ARBA00022840"/>
    </source>
</evidence>
<feature type="binding site" evidence="11">
    <location>
        <position position="42"/>
    </location>
    <ligand>
        <name>substrate</name>
    </ligand>
</feature>
<evidence type="ECO:0000256" key="6">
    <source>
        <dbReference type="ARBA" id="ARBA00022741"/>
    </source>
</evidence>
<evidence type="ECO:0000256" key="4">
    <source>
        <dbReference type="ARBA" id="ARBA00022679"/>
    </source>
</evidence>
<dbReference type="GO" id="GO:0009228">
    <property type="term" value="P:thiamine biosynthetic process"/>
    <property type="evidence" value="ECO:0007669"/>
    <property type="project" value="UniProtKB-KW"/>
</dbReference>
<name>A0A510HJC9_9ACTN</name>
<dbReference type="PIRSF" id="PIRSF000513">
    <property type="entry name" value="Thz_kinase"/>
    <property type="match status" value="1"/>
</dbReference>
<dbReference type="InterPro" id="IPR029056">
    <property type="entry name" value="Ribokinase-like"/>
</dbReference>
<feature type="binding site" evidence="11">
    <location>
        <position position="118"/>
    </location>
    <ligand>
        <name>ATP</name>
        <dbReference type="ChEBI" id="CHEBI:30616"/>
    </ligand>
</feature>
<dbReference type="InterPro" id="IPR000417">
    <property type="entry name" value="Hyethyz_kinase"/>
</dbReference>
<keyword evidence="8 11" id="KW-0067">ATP-binding</keyword>
<comment type="catalytic activity">
    <reaction evidence="1 11">
        <text>5-(2-hydroxyethyl)-4-methylthiazole + ATP = 4-methyl-5-(2-phosphooxyethyl)-thiazole + ADP + H(+)</text>
        <dbReference type="Rhea" id="RHEA:24212"/>
        <dbReference type="ChEBI" id="CHEBI:15378"/>
        <dbReference type="ChEBI" id="CHEBI:17957"/>
        <dbReference type="ChEBI" id="CHEBI:30616"/>
        <dbReference type="ChEBI" id="CHEBI:58296"/>
        <dbReference type="ChEBI" id="CHEBI:456216"/>
        <dbReference type="EC" id="2.7.1.50"/>
    </reaction>
</comment>
<dbReference type="Pfam" id="PF02110">
    <property type="entry name" value="HK"/>
    <property type="match status" value="1"/>
</dbReference>
<dbReference type="GO" id="GO:0000287">
    <property type="term" value="F:magnesium ion binding"/>
    <property type="evidence" value="ECO:0007669"/>
    <property type="project" value="UniProtKB-UniRule"/>
</dbReference>
<dbReference type="Gene3D" id="3.40.1190.20">
    <property type="match status" value="1"/>
</dbReference>
<evidence type="ECO:0000256" key="10">
    <source>
        <dbReference type="ARBA" id="ARBA00022977"/>
    </source>
</evidence>
<dbReference type="GO" id="GO:0004417">
    <property type="term" value="F:hydroxyethylthiazole kinase activity"/>
    <property type="evidence" value="ECO:0007669"/>
    <property type="project" value="UniProtKB-UniRule"/>
</dbReference>
<keyword evidence="13" id="KW-1185">Reference proteome</keyword>
<comment type="pathway">
    <text evidence="3 11">Cofactor biosynthesis; thiamine diphosphate biosynthesis; 4-methyl-5-(2-phosphoethyl)-thiazole from 5-(2-hydroxyethyl)-4-methylthiazole: step 1/1.</text>
</comment>
<dbReference type="CDD" id="cd01170">
    <property type="entry name" value="THZ_kinase"/>
    <property type="match status" value="1"/>
</dbReference>
<dbReference type="SUPFAM" id="SSF53613">
    <property type="entry name" value="Ribokinase-like"/>
    <property type="match status" value="1"/>
</dbReference>
<keyword evidence="9 11" id="KW-0460">Magnesium</keyword>
<dbReference type="UniPathway" id="UPA00060">
    <property type="reaction ID" value="UER00139"/>
</dbReference>
<keyword evidence="4 11" id="KW-0808">Transferase</keyword>
<evidence type="ECO:0000256" key="7">
    <source>
        <dbReference type="ARBA" id="ARBA00022777"/>
    </source>
</evidence>
<keyword evidence="10 11" id="KW-0784">Thiamine biosynthesis</keyword>
<evidence type="ECO:0000256" key="5">
    <source>
        <dbReference type="ARBA" id="ARBA00022723"/>
    </source>
</evidence>
<keyword evidence="5 11" id="KW-0479">Metal-binding</keyword>
<comment type="similarity">
    <text evidence="11">Belongs to the Thz kinase family.</text>
</comment>
<gene>
    <name evidence="11 12" type="primary">thiM</name>
    <name evidence="12" type="ORF">RxyAA322_19460</name>
</gene>
<protein>
    <recommendedName>
        <fullName evidence="11">Hydroxyethylthiazole kinase</fullName>
        <ecNumber evidence="11">2.7.1.50</ecNumber>
    </recommendedName>
    <alternativeName>
        <fullName evidence="11">4-methyl-5-beta-hydroxyethylthiazole kinase</fullName>
        <shortName evidence="11">TH kinase</shortName>
        <shortName evidence="11">Thz kinase</shortName>
    </alternativeName>
</protein>
<dbReference type="GO" id="GO:0009229">
    <property type="term" value="P:thiamine diphosphate biosynthetic process"/>
    <property type="evidence" value="ECO:0007669"/>
    <property type="project" value="UniProtKB-UniRule"/>
</dbReference>